<dbReference type="SUPFAM" id="SSF49493">
    <property type="entry name" value="HSP40/DnaJ peptide-binding domain"/>
    <property type="match status" value="2"/>
</dbReference>
<evidence type="ECO:0000256" key="5">
    <source>
        <dbReference type="ARBA" id="ARBA00022771"/>
    </source>
</evidence>
<dbReference type="InterPro" id="IPR008971">
    <property type="entry name" value="HSP40/DnaJ_pept-bd"/>
</dbReference>
<keyword evidence="2 9" id="KW-0235">DNA replication</keyword>
<dbReference type="Proteomes" id="UP001152599">
    <property type="component" value="Unassembled WGS sequence"/>
</dbReference>
<keyword evidence="8 9" id="KW-0143">Chaperone</keyword>
<feature type="binding site" evidence="9">
    <location>
        <position position="191"/>
    </location>
    <ligand>
        <name>Zn(2+)</name>
        <dbReference type="ChEBI" id="CHEBI:29105"/>
        <label>2</label>
    </ligand>
</feature>
<keyword evidence="4 9" id="KW-0677">Repeat</keyword>
<dbReference type="RefSeq" id="WP_304421129.1">
    <property type="nucleotide sequence ID" value="NZ_JANCMU010000007.1"/>
</dbReference>
<dbReference type="GO" id="GO:0008270">
    <property type="term" value="F:zinc ion binding"/>
    <property type="evidence" value="ECO:0007669"/>
    <property type="project" value="UniProtKB-UniRule"/>
</dbReference>
<dbReference type="GO" id="GO:0006260">
    <property type="term" value="P:DNA replication"/>
    <property type="evidence" value="ECO:0007669"/>
    <property type="project" value="UniProtKB-KW"/>
</dbReference>
<organism evidence="11 12">
    <name type="scientific">Profundicola chukchiensis</name>
    <dbReference type="NCBI Taxonomy" id="2961959"/>
    <lineage>
        <taxon>Bacteria</taxon>
        <taxon>Pseudomonadati</taxon>
        <taxon>Bacteroidota</taxon>
        <taxon>Flavobacteriia</taxon>
        <taxon>Flavobacteriales</taxon>
        <taxon>Weeksellaceae</taxon>
        <taxon>Profundicola</taxon>
    </lineage>
</organism>
<dbReference type="FunFam" id="2.60.260.20:FF:000005">
    <property type="entry name" value="Chaperone protein dnaJ 1, mitochondrial"/>
    <property type="match status" value="1"/>
</dbReference>
<keyword evidence="3 9" id="KW-0479">Metal-binding</keyword>
<dbReference type="GO" id="GO:0005737">
    <property type="term" value="C:cytoplasm"/>
    <property type="evidence" value="ECO:0007669"/>
    <property type="project" value="UniProtKB-SubCell"/>
</dbReference>
<dbReference type="InterPro" id="IPR012724">
    <property type="entry name" value="DnaJ"/>
</dbReference>
<evidence type="ECO:0000313" key="11">
    <source>
        <dbReference type="EMBL" id="MDG4946810.1"/>
    </source>
</evidence>
<comment type="domain">
    <text evidence="9">The J domain is necessary and sufficient to stimulate DnaK ATPase activity. Zinc center 1 plays an important role in the autonomous, DnaK-independent chaperone activity of DnaJ. Zinc center 2 is essential for interaction with DnaK and for DnaJ activity.</text>
</comment>
<dbReference type="PRINTS" id="PR00625">
    <property type="entry name" value="JDOMAIN"/>
</dbReference>
<feature type="domain" description="J" evidence="10">
    <location>
        <begin position="5"/>
        <end position="70"/>
    </location>
</feature>
<dbReference type="GO" id="GO:0005524">
    <property type="term" value="F:ATP binding"/>
    <property type="evidence" value="ECO:0007669"/>
    <property type="project" value="InterPro"/>
</dbReference>
<keyword evidence="6 9" id="KW-0862">Zinc</keyword>
<dbReference type="InterPro" id="IPR001305">
    <property type="entry name" value="HSP_DnaJ_Cys-rich_dom"/>
</dbReference>
<dbReference type="GO" id="GO:0042026">
    <property type="term" value="P:protein refolding"/>
    <property type="evidence" value="ECO:0007669"/>
    <property type="project" value="TreeGrafter"/>
</dbReference>
<evidence type="ECO:0000256" key="6">
    <source>
        <dbReference type="ARBA" id="ARBA00022833"/>
    </source>
</evidence>
<keyword evidence="7 9" id="KW-0346">Stress response</keyword>
<dbReference type="InterPro" id="IPR018253">
    <property type="entry name" value="DnaJ_domain_CS"/>
</dbReference>
<proteinExistence type="inferred from homology"/>
<evidence type="ECO:0000256" key="1">
    <source>
        <dbReference type="ARBA" id="ARBA00022490"/>
    </source>
</evidence>
<keyword evidence="1 9" id="KW-0963">Cytoplasm</keyword>
<dbReference type="NCBIfam" id="NF008035">
    <property type="entry name" value="PRK10767.1"/>
    <property type="match status" value="1"/>
</dbReference>
<evidence type="ECO:0000256" key="9">
    <source>
        <dbReference type="HAMAP-Rule" id="MF_01152"/>
    </source>
</evidence>
<dbReference type="GO" id="GO:0009408">
    <property type="term" value="P:response to heat"/>
    <property type="evidence" value="ECO:0007669"/>
    <property type="project" value="InterPro"/>
</dbReference>
<comment type="cofactor">
    <cofactor evidence="9">
        <name>Zn(2+)</name>
        <dbReference type="ChEBI" id="CHEBI:29105"/>
    </cofactor>
    <text evidence="9">Binds 2 Zn(2+) ions per monomer.</text>
</comment>
<dbReference type="CDD" id="cd10747">
    <property type="entry name" value="DnaJ_C"/>
    <property type="match status" value="1"/>
</dbReference>
<dbReference type="InterPro" id="IPR002939">
    <property type="entry name" value="DnaJ_C"/>
</dbReference>
<gene>
    <name evidence="9 11" type="primary">dnaJ</name>
    <name evidence="11" type="ORF">NMK71_10315</name>
</gene>
<dbReference type="PANTHER" id="PTHR43096">
    <property type="entry name" value="DNAJ HOMOLOG 1, MITOCHONDRIAL-RELATED"/>
    <property type="match status" value="1"/>
</dbReference>
<dbReference type="GO" id="GO:0051082">
    <property type="term" value="F:unfolded protein binding"/>
    <property type="evidence" value="ECO:0007669"/>
    <property type="project" value="UniProtKB-UniRule"/>
</dbReference>
<evidence type="ECO:0000313" key="12">
    <source>
        <dbReference type="Proteomes" id="UP001152599"/>
    </source>
</evidence>
<dbReference type="CDD" id="cd06257">
    <property type="entry name" value="DnaJ"/>
    <property type="match status" value="1"/>
</dbReference>
<evidence type="ECO:0000256" key="2">
    <source>
        <dbReference type="ARBA" id="ARBA00022705"/>
    </source>
</evidence>
<dbReference type="AlphaFoldDB" id="A0A9X4MZX7"/>
<dbReference type="InterPro" id="IPR001623">
    <property type="entry name" value="DnaJ_domain"/>
</dbReference>
<comment type="subcellular location">
    <subcellularLocation>
        <location evidence="9">Cytoplasm</location>
    </subcellularLocation>
</comment>
<dbReference type="Pfam" id="PF01556">
    <property type="entry name" value="DnaJ_C"/>
    <property type="match status" value="1"/>
</dbReference>
<dbReference type="InterPro" id="IPR036869">
    <property type="entry name" value="J_dom_sf"/>
</dbReference>
<dbReference type="Pfam" id="PF00226">
    <property type="entry name" value="DnaJ"/>
    <property type="match status" value="1"/>
</dbReference>
<feature type="binding site" evidence="9">
    <location>
        <position position="162"/>
    </location>
    <ligand>
        <name>Zn(2+)</name>
        <dbReference type="ChEBI" id="CHEBI:29105"/>
        <label>2</label>
    </ligand>
</feature>
<dbReference type="GO" id="GO:0031072">
    <property type="term" value="F:heat shock protein binding"/>
    <property type="evidence" value="ECO:0007669"/>
    <property type="project" value="InterPro"/>
</dbReference>
<dbReference type="SMART" id="SM00271">
    <property type="entry name" value="DnaJ"/>
    <property type="match status" value="1"/>
</dbReference>
<dbReference type="SUPFAM" id="SSF57938">
    <property type="entry name" value="DnaJ/Hsp40 cysteine-rich domain"/>
    <property type="match status" value="1"/>
</dbReference>
<dbReference type="PROSITE" id="PS50076">
    <property type="entry name" value="DNAJ_2"/>
    <property type="match status" value="1"/>
</dbReference>
<dbReference type="Pfam" id="PF00684">
    <property type="entry name" value="DnaJ_CXXCXGXG"/>
    <property type="match status" value="1"/>
</dbReference>
<feature type="binding site" evidence="9">
    <location>
        <position position="165"/>
    </location>
    <ligand>
        <name>Zn(2+)</name>
        <dbReference type="ChEBI" id="CHEBI:29105"/>
        <label>2</label>
    </ligand>
</feature>
<reference evidence="11" key="1">
    <citation type="submission" date="2022-07" db="EMBL/GenBank/DDBJ databases">
        <title>Description and genome-wide analysis of Profundicola chukchiensis gen. nov., sp. nov., marine bacteria isolated from bottom sediments of the Chukchi Sea.</title>
        <authorList>
            <person name="Romanenko L."/>
            <person name="Otstavnykh N."/>
            <person name="Kurilenko V."/>
            <person name="Eremeev V."/>
            <person name="Velansky P."/>
            <person name="Mikhailov V."/>
            <person name="Isaeva M."/>
        </authorList>
    </citation>
    <scope>NUCLEOTIDE SEQUENCE</scope>
    <source>
        <strain evidence="11">KMM 9713</strain>
    </source>
</reference>
<keyword evidence="12" id="KW-1185">Reference proteome</keyword>
<evidence type="ECO:0000256" key="8">
    <source>
        <dbReference type="ARBA" id="ARBA00023186"/>
    </source>
</evidence>
<dbReference type="HAMAP" id="MF_01152">
    <property type="entry name" value="DnaJ"/>
    <property type="match status" value="1"/>
</dbReference>
<dbReference type="CDD" id="cd10719">
    <property type="entry name" value="DnaJ_zf"/>
    <property type="match status" value="1"/>
</dbReference>
<evidence type="ECO:0000256" key="3">
    <source>
        <dbReference type="ARBA" id="ARBA00022723"/>
    </source>
</evidence>
<dbReference type="Gene3D" id="2.10.230.10">
    <property type="entry name" value="Heat shock protein DnaJ, cysteine-rich domain"/>
    <property type="match status" value="1"/>
</dbReference>
<comment type="similarity">
    <text evidence="9">Belongs to the DnaJ family.</text>
</comment>
<comment type="caution">
    <text evidence="9">Lacks conserved residue(s) required for the propagation of feature annotation.</text>
</comment>
<dbReference type="PROSITE" id="PS00636">
    <property type="entry name" value="DNAJ_1"/>
    <property type="match status" value="1"/>
</dbReference>
<dbReference type="PANTHER" id="PTHR43096:SF48">
    <property type="entry name" value="CHAPERONE PROTEIN DNAJ"/>
    <property type="match status" value="1"/>
</dbReference>
<dbReference type="Gene3D" id="1.10.287.110">
    <property type="entry name" value="DnaJ domain"/>
    <property type="match status" value="1"/>
</dbReference>
<evidence type="ECO:0000256" key="4">
    <source>
        <dbReference type="ARBA" id="ARBA00022737"/>
    </source>
</evidence>
<dbReference type="InterPro" id="IPR036410">
    <property type="entry name" value="HSP_DnaJ_Cys-rich_dom_sf"/>
</dbReference>
<evidence type="ECO:0000259" key="10">
    <source>
        <dbReference type="PROSITE" id="PS50076"/>
    </source>
</evidence>
<comment type="subunit">
    <text evidence="9">Homodimer.</text>
</comment>
<keyword evidence="5" id="KW-0863">Zinc-finger</keyword>
<comment type="caution">
    <text evidence="11">The sequence shown here is derived from an EMBL/GenBank/DDBJ whole genome shotgun (WGS) entry which is preliminary data.</text>
</comment>
<evidence type="ECO:0000256" key="7">
    <source>
        <dbReference type="ARBA" id="ARBA00023016"/>
    </source>
</evidence>
<accession>A0A9X4MZX7</accession>
<dbReference type="Gene3D" id="2.60.260.20">
    <property type="entry name" value="Urease metallochaperone UreE, N-terminal domain"/>
    <property type="match status" value="2"/>
</dbReference>
<comment type="function">
    <text evidence="9">Participates actively in the response to hyperosmotic and heat shock by preventing the aggregation of stress-denatured proteins and by disaggregating proteins, also in an autonomous, DnaK-independent fashion. Unfolded proteins bind initially to DnaJ; upon interaction with the DnaJ-bound protein, DnaK hydrolyzes its bound ATP, resulting in the formation of a stable complex. GrpE releases ADP from DnaK; ATP binding to DnaK triggers the release of the substrate protein, thus completing the reaction cycle. Several rounds of ATP-dependent interactions between DnaJ, DnaK and GrpE are required for fully efficient folding. Also involved, together with DnaK and GrpE, in the DNA replication of plasmids through activation of initiation proteins.</text>
</comment>
<protein>
    <recommendedName>
        <fullName evidence="9">Chaperone protein DnaJ</fullName>
    </recommendedName>
</protein>
<dbReference type="FunFam" id="1.10.287.110:FF:000034">
    <property type="entry name" value="Chaperone protein DnaJ"/>
    <property type="match status" value="1"/>
</dbReference>
<name>A0A9X4MZX7_9FLAO</name>
<dbReference type="SUPFAM" id="SSF46565">
    <property type="entry name" value="Chaperone J-domain"/>
    <property type="match status" value="1"/>
</dbReference>
<feature type="binding site" evidence="9">
    <location>
        <position position="188"/>
    </location>
    <ligand>
        <name>Zn(2+)</name>
        <dbReference type="ChEBI" id="CHEBI:29105"/>
        <label>2</label>
    </ligand>
</feature>
<sequence>MSKRDYYEILGVSKDATASEIKKAYRKVALKYHPDRNPDNKEAEEKFKEAAEAYEVLSDENKKARYDQFGHAGVGGAAGGGFGSGMNMEDIFSQFGDIFGGAFGGGGGFGGFGGFGGGTRQQKGSNLRIRVRLNLEEMMEGVTKKVKVTRMMLHPDATFKTCPTCNGSGQQVRVMNTPLGQMQTASACSSCRGTGKIADKIPTGANNHGLIKKDETVEIKIPAGAREGIQLQVRGKGNDAPFGGIAGDLIVVIEEEAHPELQRDGNNLHYDLNVSLSDAILGADKEVPTATGRAKIKIEPGTQSGKILRLKNKGLPSLEGYGSGDLFVHVNAFIPEKLNKKQREFFEQMREEDNFDPVNQKENRSFFERVKDMFD</sequence>
<dbReference type="EMBL" id="JANCMU010000007">
    <property type="protein sequence ID" value="MDG4946810.1"/>
    <property type="molecule type" value="Genomic_DNA"/>
</dbReference>